<dbReference type="InterPro" id="IPR011004">
    <property type="entry name" value="Trimer_LpxA-like_sf"/>
</dbReference>
<dbReference type="InterPro" id="IPR050179">
    <property type="entry name" value="Trans_hexapeptide_repeat"/>
</dbReference>
<evidence type="ECO:0000313" key="2">
    <source>
        <dbReference type="EMBL" id="XBH05169.1"/>
    </source>
</evidence>
<reference evidence="2" key="1">
    <citation type="submission" date="2024-05" db="EMBL/GenBank/DDBJ databases">
        <title>Planctomycetes of the genus Singulisphaera possess chitinolytic capabilities.</title>
        <authorList>
            <person name="Ivanova A."/>
        </authorList>
    </citation>
    <scope>NUCLEOTIDE SEQUENCE</scope>
    <source>
        <strain evidence="2">Ch08T</strain>
    </source>
</reference>
<comment type="similarity">
    <text evidence="1">Belongs to the transferase hexapeptide repeat family.</text>
</comment>
<proteinExistence type="inferred from homology"/>
<dbReference type="Gene3D" id="2.160.10.10">
    <property type="entry name" value="Hexapeptide repeat proteins"/>
    <property type="match status" value="2"/>
</dbReference>
<gene>
    <name evidence="2" type="ORF">V5E97_03875</name>
</gene>
<dbReference type="RefSeq" id="WP_406697973.1">
    <property type="nucleotide sequence ID" value="NZ_CP155447.1"/>
</dbReference>
<sequence length="425" mass="42759">MEGRLLLSTIPPVNQRHPYLRPLGVPAVRPNTPVLPFGATKVASFIDPTVGIVNGRHVIVGNKTFIGPYARLNATSGFIKIGTGSNILDGATLISNPTRAKNPTTSILIGNLTSIGFGATVVGPSQIGSLGAQAKPTGVGANALIDSATIEPGAIVGSLARVGPGVTVPSGIFVLPGSNVTTNAEASDPALGKVAPISATELTELTKILANSTALAAGYATLYQGNSATGTTNIFTPTKPGVFNGNLSAVEGASAEPGSAIGPTFLAPLGQQQPGLISDFRARVTGRVVFHQQAAIVAHRLGIGNSIRADQGQPFVFGSTFTSGDYVVINSPLGSNVASTNSGITIYDGVQAGDRSVILGGPGANVSLGGNVIIGAGAVLDRTTVGAGSTIGARAYVAHSTIPDNTVIPVGAIIINNKLVGSIQW</sequence>
<organism evidence="2">
    <name type="scientific">Singulisphaera sp. Ch08</name>
    <dbReference type="NCBI Taxonomy" id="3120278"/>
    <lineage>
        <taxon>Bacteria</taxon>
        <taxon>Pseudomonadati</taxon>
        <taxon>Planctomycetota</taxon>
        <taxon>Planctomycetia</taxon>
        <taxon>Isosphaerales</taxon>
        <taxon>Isosphaeraceae</taxon>
        <taxon>Singulisphaera</taxon>
    </lineage>
</organism>
<evidence type="ECO:0000256" key="1">
    <source>
        <dbReference type="ARBA" id="ARBA00007274"/>
    </source>
</evidence>
<accession>A0AAU7CJG8</accession>
<dbReference type="AlphaFoldDB" id="A0AAU7CJG8"/>
<name>A0AAU7CJG8_9BACT</name>
<dbReference type="SUPFAM" id="SSF51161">
    <property type="entry name" value="Trimeric LpxA-like enzymes"/>
    <property type="match status" value="2"/>
</dbReference>
<dbReference type="PANTHER" id="PTHR43300">
    <property type="entry name" value="ACETYLTRANSFERASE"/>
    <property type="match status" value="1"/>
</dbReference>
<protein>
    <submittedName>
        <fullName evidence="2">Carbonic anhydrase/acetyltransferase</fullName>
    </submittedName>
</protein>
<dbReference type="EMBL" id="CP155447">
    <property type="protein sequence ID" value="XBH05169.1"/>
    <property type="molecule type" value="Genomic_DNA"/>
</dbReference>